<dbReference type="EMBL" id="CAADFJ010000076">
    <property type="protein sequence ID" value="VFK01919.1"/>
    <property type="molecule type" value="Genomic_DNA"/>
</dbReference>
<name>A0A450UNZ9_9GAMM</name>
<sequence>MVLAATAELLLQHDLGFREMGLLVFPSRINVTRVPPAGKQRNPSCERRFIMPARRPALPGSSIVKTIPGDKRYRSVAGSAGLLAGMTNPRTRSVRTQVAYRFSGAMETIHAALVVRLGYTERFRREDQWKYAAEFSRAGHRLGFSMTRIEEDTGELEIYFEAGVDAFDRVTFIRFITDHPRTKGVDMEEQIRLYCPNCHREVENREAIEARVQNGILEIPCQFCDTELREDRAQHRGGGRPLGGQERPGALVSFPGGGRGALGGGKYRK</sequence>
<evidence type="ECO:0000313" key="3">
    <source>
        <dbReference type="EMBL" id="VFJ94825.1"/>
    </source>
</evidence>
<gene>
    <name evidence="3" type="ORF">BECKH772A_GA0070896_100787</name>
    <name evidence="2" type="ORF">BECKH772B_GA0070898_100589</name>
    <name evidence="4" type="ORF">BECKH772C_GA0070978_100768</name>
</gene>
<dbReference type="AlphaFoldDB" id="A0A450UNZ9"/>
<evidence type="ECO:0000313" key="4">
    <source>
        <dbReference type="EMBL" id="VFK01919.1"/>
    </source>
</evidence>
<organism evidence="2">
    <name type="scientific">Candidatus Kentrum eta</name>
    <dbReference type="NCBI Taxonomy" id="2126337"/>
    <lineage>
        <taxon>Bacteria</taxon>
        <taxon>Pseudomonadati</taxon>
        <taxon>Pseudomonadota</taxon>
        <taxon>Gammaproteobacteria</taxon>
        <taxon>Candidatus Kentrum</taxon>
    </lineage>
</organism>
<proteinExistence type="predicted"/>
<dbReference type="EMBL" id="CAADFG010000078">
    <property type="protein sequence ID" value="VFJ94825.1"/>
    <property type="molecule type" value="Genomic_DNA"/>
</dbReference>
<protein>
    <submittedName>
        <fullName evidence="2">Uncharacterized protein</fullName>
    </submittedName>
</protein>
<accession>A0A450UNZ9</accession>
<evidence type="ECO:0000256" key="1">
    <source>
        <dbReference type="SAM" id="MobiDB-lite"/>
    </source>
</evidence>
<reference evidence="2" key="1">
    <citation type="submission" date="2019-02" db="EMBL/GenBank/DDBJ databases">
        <authorList>
            <person name="Gruber-Vodicka R. H."/>
            <person name="Seah K. B. B."/>
        </authorList>
    </citation>
    <scope>NUCLEOTIDE SEQUENCE</scope>
    <source>
        <strain evidence="4">BECK_SA2B12</strain>
        <strain evidence="3">BECK_SA2B15</strain>
        <strain evidence="2">BECK_SA2B20</strain>
    </source>
</reference>
<feature type="compositionally biased region" description="Gly residues" evidence="1">
    <location>
        <begin position="255"/>
        <end position="269"/>
    </location>
</feature>
<evidence type="ECO:0000313" key="2">
    <source>
        <dbReference type="EMBL" id="VFJ94256.1"/>
    </source>
</evidence>
<dbReference type="EMBL" id="CAADFI010000058">
    <property type="protein sequence ID" value="VFJ94256.1"/>
    <property type="molecule type" value="Genomic_DNA"/>
</dbReference>
<feature type="region of interest" description="Disordered" evidence="1">
    <location>
        <begin position="232"/>
        <end position="269"/>
    </location>
</feature>